<evidence type="ECO:0000313" key="3">
    <source>
        <dbReference type="EMBL" id="CAG8522483.1"/>
    </source>
</evidence>
<feature type="transmembrane region" description="Helical" evidence="2">
    <location>
        <begin position="248"/>
        <end position="269"/>
    </location>
</feature>
<keyword evidence="2" id="KW-0472">Membrane</keyword>
<reference evidence="3" key="1">
    <citation type="submission" date="2021-06" db="EMBL/GenBank/DDBJ databases">
        <authorList>
            <person name="Kallberg Y."/>
            <person name="Tangrot J."/>
            <person name="Rosling A."/>
        </authorList>
    </citation>
    <scope>NUCLEOTIDE SEQUENCE</scope>
    <source>
        <strain evidence="3">BR232B</strain>
    </source>
</reference>
<accession>A0A9N9AB42</accession>
<organism evidence="3 4">
    <name type="scientific">Paraglomus brasilianum</name>
    <dbReference type="NCBI Taxonomy" id="144538"/>
    <lineage>
        <taxon>Eukaryota</taxon>
        <taxon>Fungi</taxon>
        <taxon>Fungi incertae sedis</taxon>
        <taxon>Mucoromycota</taxon>
        <taxon>Glomeromycotina</taxon>
        <taxon>Glomeromycetes</taxon>
        <taxon>Paraglomerales</taxon>
        <taxon>Paraglomeraceae</taxon>
        <taxon>Paraglomus</taxon>
    </lineage>
</organism>
<evidence type="ECO:0000256" key="2">
    <source>
        <dbReference type="SAM" id="Phobius"/>
    </source>
</evidence>
<proteinExistence type="predicted"/>
<feature type="compositionally biased region" description="Low complexity" evidence="1">
    <location>
        <begin position="129"/>
        <end position="138"/>
    </location>
</feature>
<protein>
    <submittedName>
        <fullName evidence="3">542_t:CDS:1</fullName>
    </submittedName>
</protein>
<name>A0A9N9AB42_9GLOM</name>
<dbReference type="AlphaFoldDB" id="A0A9N9AB42"/>
<feature type="region of interest" description="Disordered" evidence="1">
    <location>
        <begin position="115"/>
        <end position="183"/>
    </location>
</feature>
<gene>
    <name evidence="3" type="ORF">PBRASI_LOCUS3699</name>
</gene>
<dbReference type="OrthoDB" id="2401273at2759"/>
<evidence type="ECO:0000313" key="4">
    <source>
        <dbReference type="Proteomes" id="UP000789739"/>
    </source>
</evidence>
<dbReference type="Proteomes" id="UP000789739">
    <property type="component" value="Unassembled WGS sequence"/>
</dbReference>
<feature type="compositionally biased region" description="Polar residues" evidence="1">
    <location>
        <begin position="148"/>
        <end position="159"/>
    </location>
</feature>
<sequence>MSQGELSFILVPRSLSPSPIPSNIDRLNPSSYSPMTLSHPPNAITDYPPPHQHQRQFVPPLVSERSWSVVEYEDNADSYSRRNNRGHVPQLKEEKSWSILATNEAEEGQIRDYVNGIGSHRSNPPPYSYTPSSQQSPPAYLSLHNYARHNSSLAPSSDQSPPPYFQRSDTASTAPMPEPDFPPSLSAKAFFEETFKYERRRPEDFVGRPDDSMWTNKEKIENYGASMNEDENCTPTQSQVVGKKSRTWSIAAAIGIPICAAILGYLYLYSDPAKMSKFY</sequence>
<evidence type="ECO:0000256" key="1">
    <source>
        <dbReference type="SAM" id="MobiDB-lite"/>
    </source>
</evidence>
<dbReference type="EMBL" id="CAJVPI010000345">
    <property type="protein sequence ID" value="CAG8522483.1"/>
    <property type="molecule type" value="Genomic_DNA"/>
</dbReference>
<keyword evidence="4" id="KW-1185">Reference proteome</keyword>
<keyword evidence="2" id="KW-1133">Transmembrane helix</keyword>
<comment type="caution">
    <text evidence="3">The sequence shown here is derived from an EMBL/GenBank/DDBJ whole genome shotgun (WGS) entry which is preliminary data.</text>
</comment>
<feature type="region of interest" description="Disordered" evidence="1">
    <location>
        <begin position="19"/>
        <end position="42"/>
    </location>
</feature>
<keyword evidence="2" id="KW-0812">Transmembrane</keyword>